<dbReference type="Pfam" id="PF07703">
    <property type="entry name" value="A2M_BRD"/>
    <property type="match status" value="1"/>
</dbReference>
<keyword evidence="2" id="KW-0732">Signal</keyword>
<dbReference type="InterPro" id="IPR032812">
    <property type="entry name" value="SbsA_Ig"/>
</dbReference>
<dbReference type="PANTHER" id="PTHR40094">
    <property type="entry name" value="ALPHA-2-MACROGLOBULIN HOMOLOG"/>
    <property type="match status" value="1"/>
</dbReference>
<dbReference type="Pfam" id="PF17973">
    <property type="entry name" value="bMG10"/>
    <property type="match status" value="1"/>
</dbReference>
<protein>
    <submittedName>
        <fullName evidence="6">Ig-like domain-containing protein</fullName>
    </submittedName>
</protein>
<reference evidence="6" key="1">
    <citation type="submission" date="2021-03" db="EMBL/GenBank/DDBJ databases">
        <title>Acanthopleuribacteraceae sp. M133.</title>
        <authorList>
            <person name="Wang G."/>
        </authorList>
    </citation>
    <scope>NUCLEOTIDE SEQUENCE</scope>
    <source>
        <strain evidence="6">M133</strain>
    </source>
</reference>
<feature type="domain" description="Alpha-2-macroglobulin" evidence="5">
    <location>
        <begin position="1328"/>
        <end position="1417"/>
    </location>
</feature>
<comment type="similarity">
    <text evidence="1">Belongs to the protease inhibitor I39 (alpha-2-macroglobulin) family. Bacterial alpha-2-macroglobulin subfamily.</text>
</comment>
<gene>
    <name evidence="6" type="ORF">J3U87_14345</name>
</gene>
<evidence type="ECO:0000256" key="2">
    <source>
        <dbReference type="ARBA" id="ARBA00022729"/>
    </source>
</evidence>
<dbReference type="RefSeq" id="WP_237383732.1">
    <property type="nucleotide sequence ID" value="NZ_CP071793.1"/>
</dbReference>
<evidence type="ECO:0000313" key="7">
    <source>
        <dbReference type="Proteomes" id="UP000663929"/>
    </source>
</evidence>
<dbReference type="KEGG" id="scor:J3U87_14345"/>
<organism evidence="6 7">
    <name type="scientific">Sulfidibacter corallicola</name>
    <dbReference type="NCBI Taxonomy" id="2818388"/>
    <lineage>
        <taxon>Bacteria</taxon>
        <taxon>Pseudomonadati</taxon>
        <taxon>Acidobacteriota</taxon>
        <taxon>Holophagae</taxon>
        <taxon>Acanthopleuribacterales</taxon>
        <taxon>Acanthopleuribacteraceae</taxon>
        <taxon>Sulfidibacter</taxon>
    </lineage>
</organism>
<dbReference type="SMART" id="SM01359">
    <property type="entry name" value="A2M_N_2"/>
    <property type="match status" value="1"/>
</dbReference>
<accession>A0A8A4TVV0</accession>
<evidence type="ECO:0000256" key="3">
    <source>
        <dbReference type="SAM" id="MobiDB-lite"/>
    </source>
</evidence>
<dbReference type="InterPro" id="IPR001599">
    <property type="entry name" value="Macroglobln_a2"/>
</dbReference>
<dbReference type="InterPro" id="IPR041246">
    <property type="entry name" value="Bact_MG10"/>
</dbReference>
<dbReference type="InterPro" id="IPR011625">
    <property type="entry name" value="A2M_N_BRD"/>
</dbReference>
<dbReference type="SMART" id="SM01360">
    <property type="entry name" value="A2M"/>
    <property type="match status" value="1"/>
</dbReference>
<dbReference type="PANTHER" id="PTHR40094:SF1">
    <property type="entry name" value="UBIQUITIN DOMAIN-CONTAINING PROTEIN"/>
    <property type="match status" value="1"/>
</dbReference>
<proteinExistence type="inferred from homology"/>
<dbReference type="Gene3D" id="1.50.10.20">
    <property type="match status" value="1"/>
</dbReference>
<feature type="domain" description="Alpha-2-macroglobulin bait region" evidence="4">
    <location>
        <begin position="1056"/>
        <end position="1213"/>
    </location>
</feature>
<dbReference type="Pfam" id="PF13205">
    <property type="entry name" value="Big_5"/>
    <property type="match status" value="1"/>
</dbReference>
<dbReference type="InterPro" id="IPR002890">
    <property type="entry name" value="MG2"/>
</dbReference>
<evidence type="ECO:0000259" key="5">
    <source>
        <dbReference type="SMART" id="SM01360"/>
    </source>
</evidence>
<name>A0A8A4TVV0_SULCO</name>
<dbReference type="Gene3D" id="2.60.40.1930">
    <property type="match status" value="1"/>
</dbReference>
<evidence type="ECO:0000259" key="4">
    <source>
        <dbReference type="SMART" id="SM01359"/>
    </source>
</evidence>
<dbReference type="SUPFAM" id="SSF48239">
    <property type="entry name" value="Terpenoid cyclases/Protein prenyltransferases"/>
    <property type="match status" value="1"/>
</dbReference>
<dbReference type="Gene3D" id="2.60.40.3710">
    <property type="match status" value="1"/>
</dbReference>
<dbReference type="Pfam" id="PF01835">
    <property type="entry name" value="MG2"/>
    <property type="match status" value="1"/>
</dbReference>
<dbReference type="InterPro" id="IPR051802">
    <property type="entry name" value="YfhM-like"/>
</dbReference>
<dbReference type="GO" id="GO:0004866">
    <property type="term" value="F:endopeptidase inhibitor activity"/>
    <property type="evidence" value="ECO:0007669"/>
    <property type="project" value="InterPro"/>
</dbReference>
<sequence length="2023" mass="223839">MNLARSIKISATLTFLVALFSLAGVMHTPWTSSRKSVGIARPSTPQGANPAVIDIQLSDGTGVAPASETAPPAKATRISDEEAKKILARLEPLPPGTGDPETTDFAKRDPSRPAPRPGTTISHAFPPPDPDRGAPDVAQKDLEVTRYGPEGDLRLADKISITFSQPMVPLTSLETLADSEIPVTMEPHVKGRWRWVSPKTLVFRDQARMPMATEFKVRVPAGITSANGNELRKAVQWRFSTPTVKPVGFHPYSHTGQPRDVIMAVAFNQRIDPAKVLPVVRVAKGKQGQALELVAEADWRGDSALAAFVDNHKKDQVLVFRSRDLLPADSRLTVTVGPGTPSREGPLKADGATIYNLRTYGALKVVEHRCGWGECRPFTPFSIRFSNPLDETAYADDWISVEPAIPDMNVSINNAYLTISGATKADTVYTVRLHQKIRDVYGQSMSEPEELKFKVGQAYPQFFWPAETIYIPDPYAKPGLPMYSINYRTAKIRVAKVDPVVDWPKYREYLQHRHRPAAGKPFPGSTVYEKTLNLKAAPNELHEIMLDLGKWLGDGKGHLVIEVRPDKLFPGQDANHGNHYGMMTWVQATHIGLDAFSDDQSILGWASHLKDGTPLKGVQLELYRHTAKVQGGDTDADGLHELDMIDSGGGQLLLARKGTDSAFLVPHLNHWGNSGQWNPSKPVGTLRWHIFNDRGMYKPGEKVRIKGWIRGFTGGRDGRLAMPGKPFRLDYHLLDARGNKFLEGDLDVGKSGGFHLEIPIPDDANLGPARVMFRTKDTLADFPGVNATQHGFQIQEFRRPEFEVSMTTDPGPHFAGGATEATVRANYYAGGSLPNAPVSWRVEARATHFTPPNWSQFTFGFWTPWWVHSGNHNQPDRYLHHNGITNSSGEHSMHLAFRDANSGRPTAISLAASVTDVNAQQWSANGSLLVHAGSLYVGLQSERYFVEKGTPFFVEAIAVDLDGKPVKGKTIDIFVHRTKWKRVAGTWTEIEVDPQEFQLQSDDKPVGFRFETKEGGTYRVRAEVRDDAGRRNETRMTRWVSGGRAKPIDKVEQESLTLIPSKKTFKPGEKASILVQAPFFPAHGVMTVRHGGIVDHRSFELKTPSITLDVPIEVAHIPQVTIQVDLTGANQRLDASGEPDPKLPPRPAFASGSLNLDVPAAYHELKVALDPESPELQPGESTTLSLTVTDRDNKPVAGSEVAVFVVDEAILALSGYRLANPLHSFYRALVANMLNSHNRGWIVLADPTELAKQQAEAQPKMELMESNEALSVKMNEVKALEGSIAPAAPAMASPKMKMAARNRALDDIAEGEAESQPIAVRSNFSPLAAYFPDVKTDGAGKATVTIDMPDNLTRYRIMAVAVKEAERYGIGESNLTARMPLMVRPSAPRFLNFGDRFELPVVVQNQSDRDLEVRVAAEAANATFTAGLGRRVVVPAKDRVEVLLPAKTDLAGKARFRIAAVSGKAADAAMIEVPVWTPATSEAFAVYGEIDESGAIAQPVAVPDDVFPQFGGLEVSTTSTALHTLTDAVLYLTNYPYDCAEQRASRIMGIVTLEKVLREFGADLDPDKLRAVVEKDVEALSQTQNGDGGFGFWRRGEKSWPYLSIHVAHALIRARQHDVTVPDRVLDNCQRYLRQFERDNFPRDWSKRSRFMVKAYALYVRALNGDPQPRHADKVLAMMPIEDAPMEGLGWLLSVYKPQSESARKLLRHFNNRADETAATAQFTDHYGDDAYLILHSSRRTDAVILEGLIGAQRDNPLIPKVVAGLLGHRTKGRWTNTQENAFVLLAIKRYFDTYEATTPDFVARVWLGEAFAGEHAYRGRSAERHQVDIPMAWLTEQTGDSADLIVDKQGAGRLYYRLGMNYAPRDLNLKPLDRGFYVKRRYEAVDDPGDVVRQADGSWTIKRGAKVRVFLEMVAPARRYHVALVDPLPAGLESLNPSLAVTNAVDTGAKRPGWYWTWYRHQNLRDERTEAFTTYLWGGVHEYSYLARATTPGSFVVPPAKAEEMYAPETFGRSATDRVIIR</sequence>
<dbReference type="Proteomes" id="UP000663929">
    <property type="component" value="Chromosome"/>
</dbReference>
<evidence type="ECO:0000313" key="6">
    <source>
        <dbReference type="EMBL" id="QTD53630.1"/>
    </source>
</evidence>
<dbReference type="InterPro" id="IPR008930">
    <property type="entry name" value="Terpenoid_cyclase/PrenylTrfase"/>
</dbReference>
<dbReference type="Pfam" id="PF00207">
    <property type="entry name" value="A2M"/>
    <property type="match status" value="1"/>
</dbReference>
<dbReference type="EMBL" id="CP071793">
    <property type="protein sequence ID" value="QTD53630.1"/>
    <property type="molecule type" value="Genomic_DNA"/>
</dbReference>
<feature type="region of interest" description="Disordered" evidence="3">
    <location>
        <begin position="89"/>
        <end position="136"/>
    </location>
</feature>
<evidence type="ECO:0000256" key="1">
    <source>
        <dbReference type="ARBA" id="ARBA00010556"/>
    </source>
</evidence>
<keyword evidence="7" id="KW-1185">Reference proteome</keyword>